<feature type="compositionally biased region" description="Low complexity" evidence="5">
    <location>
        <begin position="371"/>
        <end position="381"/>
    </location>
</feature>
<feature type="domain" description="Kazal-like" evidence="6">
    <location>
        <begin position="303"/>
        <end position="355"/>
    </location>
</feature>
<keyword evidence="2" id="KW-0677">Repeat</keyword>
<reference evidence="7" key="1">
    <citation type="submission" date="2022-01" db="EMBL/GenBank/DDBJ databases">
        <authorList>
            <person name="Braso-Vives M."/>
        </authorList>
    </citation>
    <scope>NUCLEOTIDE SEQUENCE</scope>
</reference>
<evidence type="ECO:0000259" key="6">
    <source>
        <dbReference type="PROSITE" id="PS51465"/>
    </source>
</evidence>
<evidence type="ECO:0000256" key="2">
    <source>
        <dbReference type="ARBA" id="ARBA00022737"/>
    </source>
</evidence>
<dbReference type="SMART" id="SM00274">
    <property type="entry name" value="FOLN"/>
    <property type="match status" value="3"/>
</dbReference>
<dbReference type="AlphaFoldDB" id="A0A8J9ZKZ8"/>
<dbReference type="SUPFAM" id="SSF100895">
    <property type="entry name" value="Kazal-type serine protease inhibitors"/>
    <property type="match status" value="3"/>
</dbReference>
<dbReference type="FunFam" id="3.90.290.10:FF:000013">
    <property type="entry name" value="Follistatin a"/>
    <property type="match status" value="1"/>
</dbReference>
<name>A0A8J9ZKZ8_BRALA</name>
<dbReference type="Proteomes" id="UP000838412">
    <property type="component" value="Chromosome 2"/>
</dbReference>
<keyword evidence="4" id="KW-0325">Glycoprotein</keyword>
<dbReference type="SMART" id="SM00280">
    <property type="entry name" value="KAZAL"/>
    <property type="match status" value="3"/>
</dbReference>
<keyword evidence="3" id="KW-1015">Disulfide bond</keyword>
<dbReference type="PANTHER" id="PTHR13866:SF29">
    <property type="entry name" value="FOLLISTATIN"/>
    <property type="match status" value="1"/>
</dbReference>
<evidence type="ECO:0000313" key="8">
    <source>
        <dbReference type="Proteomes" id="UP000838412"/>
    </source>
</evidence>
<feature type="domain" description="Kazal-like" evidence="6">
    <location>
        <begin position="226"/>
        <end position="277"/>
    </location>
</feature>
<sequence>MGRGTAHVGRAGAPAGLAHTLAGKPRGQETMDSSWTSGPLRCLIFSLVLLATREPWVQAGHCWTTMSKNGKCQGLIKAFVSKEGCCRSGGVSIAYTEEDVDLGTLFKWRAFGDGAPGCEPCRGEFDEETCDDVECGPDKRCKMNRRNKPRCVCSPDCSDPPTRGAVCGTDRKTYKTYCSLLRTKCRLSQPNLQVSYNGICKTSCGDVTCPPGNRCVMDQNETPHCVSCEFHCLATPSLAEAVCGVDGVTYPSECHLREATCLAGHTIGVAYKGLCRGSMTCDGLACGRGKRCLVDKNNNPRCVTCGMDCSHHKASPSDPICGSDGVTYADWCDMRETSCRAGFIIETKHMGRCTGDRMPMMTDTYLFEGSMSGEAGSSSASFTDGEDDESR</sequence>
<evidence type="ECO:0000256" key="3">
    <source>
        <dbReference type="ARBA" id="ARBA00023157"/>
    </source>
</evidence>
<dbReference type="CDD" id="cd00104">
    <property type="entry name" value="KAZAL_FS"/>
    <property type="match status" value="2"/>
</dbReference>
<gene>
    <name evidence="7" type="primary">FST</name>
    <name evidence="7" type="ORF">BLAG_LOCUS14093</name>
</gene>
<dbReference type="InterPro" id="IPR036058">
    <property type="entry name" value="Kazal_dom_sf"/>
</dbReference>
<dbReference type="SUPFAM" id="SSF57196">
    <property type="entry name" value="EGF/Laminin"/>
    <property type="match status" value="1"/>
</dbReference>
<dbReference type="Gene3D" id="3.30.60.30">
    <property type="match status" value="3"/>
</dbReference>
<dbReference type="EMBL" id="OV696687">
    <property type="protein sequence ID" value="CAH1254841.1"/>
    <property type="molecule type" value="Genomic_DNA"/>
</dbReference>
<feature type="region of interest" description="Disordered" evidence="5">
    <location>
        <begin position="371"/>
        <end position="391"/>
    </location>
</feature>
<evidence type="ECO:0000256" key="5">
    <source>
        <dbReference type="SAM" id="MobiDB-lite"/>
    </source>
</evidence>
<dbReference type="InterPro" id="IPR003645">
    <property type="entry name" value="Fol_N"/>
</dbReference>
<dbReference type="InterPro" id="IPR002350">
    <property type="entry name" value="Kazal_dom"/>
</dbReference>
<evidence type="ECO:0000256" key="4">
    <source>
        <dbReference type="ARBA" id="ARBA00023180"/>
    </source>
</evidence>
<dbReference type="GO" id="GO:0050840">
    <property type="term" value="F:extracellular matrix binding"/>
    <property type="evidence" value="ECO:0007669"/>
    <property type="project" value="TreeGrafter"/>
</dbReference>
<dbReference type="Pfam" id="PF21333">
    <property type="entry name" value="FST_N"/>
    <property type="match status" value="1"/>
</dbReference>
<keyword evidence="1" id="KW-0732">Signal</keyword>
<feature type="domain" description="Kazal-like" evidence="6">
    <location>
        <begin position="152"/>
        <end position="202"/>
    </location>
</feature>
<proteinExistence type="predicted"/>
<organism evidence="7 8">
    <name type="scientific">Branchiostoma lanceolatum</name>
    <name type="common">Common lancelet</name>
    <name type="synonym">Amphioxus lanceolatum</name>
    <dbReference type="NCBI Taxonomy" id="7740"/>
    <lineage>
        <taxon>Eukaryota</taxon>
        <taxon>Metazoa</taxon>
        <taxon>Chordata</taxon>
        <taxon>Cephalochordata</taxon>
        <taxon>Leptocardii</taxon>
        <taxon>Amphioxiformes</taxon>
        <taxon>Branchiostomatidae</taxon>
        <taxon>Branchiostoma</taxon>
    </lineage>
</organism>
<dbReference type="GO" id="GO:0005615">
    <property type="term" value="C:extracellular space"/>
    <property type="evidence" value="ECO:0007669"/>
    <property type="project" value="TreeGrafter"/>
</dbReference>
<evidence type="ECO:0000313" key="7">
    <source>
        <dbReference type="EMBL" id="CAH1254841.1"/>
    </source>
</evidence>
<evidence type="ECO:0000256" key="1">
    <source>
        <dbReference type="ARBA" id="ARBA00022729"/>
    </source>
</evidence>
<dbReference type="GO" id="GO:0005509">
    <property type="term" value="F:calcium ion binding"/>
    <property type="evidence" value="ECO:0007669"/>
    <property type="project" value="TreeGrafter"/>
</dbReference>
<dbReference type="GO" id="GO:0005518">
    <property type="term" value="F:collagen binding"/>
    <property type="evidence" value="ECO:0007669"/>
    <property type="project" value="TreeGrafter"/>
</dbReference>
<dbReference type="PANTHER" id="PTHR13866">
    <property type="entry name" value="SPARC OSTEONECTIN"/>
    <property type="match status" value="1"/>
</dbReference>
<dbReference type="Pfam" id="PF07648">
    <property type="entry name" value="Kazal_2"/>
    <property type="match status" value="3"/>
</dbReference>
<protein>
    <submittedName>
        <fullName evidence="7">FST protein</fullName>
    </submittedName>
</protein>
<dbReference type="InterPro" id="IPR036773">
    <property type="entry name" value="TB_dom_sf"/>
</dbReference>
<keyword evidence="8" id="KW-1185">Reference proteome</keyword>
<dbReference type="OrthoDB" id="6614329at2759"/>
<dbReference type="Gene3D" id="3.90.290.10">
    <property type="entry name" value="TGF-beta binding (TB) domain"/>
    <property type="match status" value="1"/>
</dbReference>
<accession>A0A8J9ZKZ8</accession>
<dbReference type="PROSITE" id="PS51465">
    <property type="entry name" value="KAZAL_2"/>
    <property type="match status" value="3"/>
</dbReference>